<dbReference type="Gene3D" id="3.40.1350.10">
    <property type="match status" value="1"/>
</dbReference>
<evidence type="ECO:0000256" key="1">
    <source>
        <dbReference type="ARBA" id="ARBA00001946"/>
    </source>
</evidence>
<evidence type="ECO:0000256" key="3">
    <source>
        <dbReference type="ARBA" id="ARBA00022801"/>
    </source>
</evidence>
<evidence type="ECO:0000259" key="4">
    <source>
        <dbReference type="SMART" id="SM00990"/>
    </source>
</evidence>
<organism evidence="5">
    <name type="scientific">Siphoviridae sp. ctnsL8</name>
    <dbReference type="NCBI Taxonomy" id="2825666"/>
    <lineage>
        <taxon>Viruses</taxon>
        <taxon>Duplodnaviria</taxon>
        <taxon>Heunggongvirae</taxon>
        <taxon>Uroviricota</taxon>
        <taxon>Caudoviricetes</taxon>
    </lineage>
</organism>
<evidence type="ECO:0000313" key="5">
    <source>
        <dbReference type="EMBL" id="DAE08267.1"/>
    </source>
</evidence>
<proteinExistence type="predicted"/>
<dbReference type="GO" id="GO:0004518">
    <property type="term" value="F:nuclease activity"/>
    <property type="evidence" value="ECO:0007669"/>
    <property type="project" value="UniProtKB-KW"/>
</dbReference>
<dbReference type="GO" id="GO:0016788">
    <property type="term" value="F:hydrolase activity, acting on ester bonds"/>
    <property type="evidence" value="ECO:0007669"/>
    <property type="project" value="InterPro"/>
</dbReference>
<dbReference type="InterPro" id="IPR014883">
    <property type="entry name" value="VRR_NUC"/>
</dbReference>
<sequence>MCFHMNDQLEKLRALCNTPVKRRKPSHEEDRLQITCRVWFDLQHKDLSILLHHSPNEGLLVKRASDGAKRKAMGVRAGFPDFIFLKSNRFYPYLAIELKTQKGKQSEHQIAYQKAIEANGGKYVVVRSLEEFMSEINEYLKNI</sequence>
<keyword evidence="3" id="KW-0378">Hydrolase</keyword>
<dbReference type="EMBL" id="BK015467">
    <property type="protein sequence ID" value="DAE08267.1"/>
    <property type="molecule type" value="Genomic_DNA"/>
</dbReference>
<reference evidence="5" key="1">
    <citation type="journal article" date="2021" name="Proc. Natl. Acad. Sci. U.S.A.">
        <title>A Catalog of Tens of Thousands of Viruses from Human Metagenomes Reveals Hidden Associations with Chronic Diseases.</title>
        <authorList>
            <person name="Tisza M.J."/>
            <person name="Buck C.B."/>
        </authorList>
    </citation>
    <scope>NUCLEOTIDE SEQUENCE</scope>
    <source>
        <strain evidence="5">CtnsL8</strain>
    </source>
</reference>
<dbReference type="Pfam" id="PF08774">
    <property type="entry name" value="VRR_NUC"/>
    <property type="match status" value="1"/>
</dbReference>
<comment type="cofactor">
    <cofactor evidence="1">
        <name>Mg(2+)</name>
        <dbReference type="ChEBI" id="CHEBI:18420"/>
    </cofactor>
</comment>
<feature type="domain" description="VRR-NUC" evidence="4">
    <location>
        <begin position="26"/>
        <end position="130"/>
    </location>
</feature>
<protein>
    <submittedName>
        <fullName evidence="5">Nuclease</fullName>
    </submittedName>
</protein>
<dbReference type="InterPro" id="IPR011856">
    <property type="entry name" value="tRNA_endonuc-like_dom_sf"/>
</dbReference>
<accession>A0A8S5PP39</accession>
<keyword evidence="2" id="KW-0540">Nuclease</keyword>
<name>A0A8S5PP39_9CAUD</name>
<evidence type="ECO:0000256" key="2">
    <source>
        <dbReference type="ARBA" id="ARBA00022722"/>
    </source>
</evidence>
<dbReference type="GO" id="GO:0003676">
    <property type="term" value="F:nucleic acid binding"/>
    <property type="evidence" value="ECO:0007669"/>
    <property type="project" value="InterPro"/>
</dbReference>
<dbReference type="SMART" id="SM00990">
    <property type="entry name" value="VRR_NUC"/>
    <property type="match status" value="1"/>
</dbReference>